<dbReference type="EMBL" id="BGZK01000433">
    <property type="protein sequence ID" value="GBP43308.1"/>
    <property type="molecule type" value="Genomic_DNA"/>
</dbReference>
<dbReference type="AlphaFoldDB" id="A0A4C1VVW2"/>
<keyword evidence="3" id="KW-1185">Reference proteome</keyword>
<dbReference type="Proteomes" id="UP000299102">
    <property type="component" value="Unassembled WGS sequence"/>
</dbReference>
<evidence type="ECO:0000256" key="1">
    <source>
        <dbReference type="SAM" id="MobiDB-lite"/>
    </source>
</evidence>
<comment type="caution">
    <text evidence="2">The sequence shown here is derived from an EMBL/GenBank/DDBJ whole genome shotgun (WGS) entry which is preliminary data.</text>
</comment>
<feature type="compositionally biased region" description="Low complexity" evidence="1">
    <location>
        <begin position="198"/>
        <end position="212"/>
    </location>
</feature>
<sequence length="315" mass="36073">MLKGSFGDHRIVKPSLKRLTLKCNDEGACFFLTPDCDKAARAAASRAYRRAYRRLRRKVRCLLRFLLPGRVARRAPTGRLTRDDSLFFFVELHRVLDERHGFVAPSILRPVSVEKGHVVPSTMHVVTAMVTTVVGSIRPALSKRRVLRANRTEIKIYEKVNLRIRNRAYKDVTMKENPKKKFETPKKVENGKRDGPNAAPASASAPKSKSLLSQQKGNMYQNIYFSYGGSDIEYLIRLNAPRPRMIDARKLTMCTAVLCPERRRGRRRRPRAYKFVQNFQHANVYGVKADVRASVIRVYVKKRKKLATALGVCFK</sequence>
<feature type="region of interest" description="Disordered" evidence="1">
    <location>
        <begin position="173"/>
        <end position="212"/>
    </location>
</feature>
<gene>
    <name evidence="2" type="ORF">EVAR_31192_1</name>
</gene>
<organism evidence="2 3">
    <name type="scientific">Eumeta variegata</name>
    <name type="common">Bagworm moth</name>
    <name type="synonym">Eumeta japonica</name>
    <dbReference type="NCBI Taxonomy" id="151549"/>
    <lineage>
        <taxon>Eukaryota</taxon>
        <taxon>Metazoa</taxon>
        <taxon>Ecdysozoa</taxon>
        <taxon>Arthropoda</taxon>
        <taxon>Hexapoda</taxon>
        <taxon>Insecta</taxon>
        <taxon>Pterygota</taxon>
        <taxon>Neoptera</taxon>
        <taxon>Endopterygota</taxon>
        <taxon>Lepidoptera</taxon>
        <taxon>Glossata</taxon>
        <taxon>Ditrysia</taxon>
        <taxon>Tineoidea</taxon>
        <taxon>Psychidae</taxon>
        <taxon>Oiketicinae</taxon>
        <taxon>Eumeta</taxon>
    </lineage>
</organism>
<feature type="compositionally biased region" description="Basic and acidic residues" evidence="1">
    <location>
        <begin position="173"/>
        <end position="195"/>
    </location>
</feature>
<protein>
    <submittedName>
        <fullName evidence="2">Uncharacterized protein</fullName>
    </submittedName>
</protein>
<accession>A0A4C1VVW2</accession>
<evidence type="ECO:0000313" key="3">
    <source>
        <dbReference type="Proteomes" id="UP000299102"/>
    </source>
</evidence>
<name>A0A4C1VVW2_EUMVA</name>
<reference evidence="2 3" key="1">
    <citation type="journal article" date="2019" name="Commun. Biol.">
        <title>The bagworm genome reveals a unique fibroin gene that provides high tensile strength.</title>
        <authorList>
            <person name="Kono N."/>
            <person name="Nakamura H."/>
            <person name="Ohtoshi R."/>
            <person name="Tomita M."/>
            <person name="Numata K."/>
            <person name="Arakawa K."/>
        </authorList>
    </citation>
    <scope>NUCLEOTIDE SEQUENCE [LARGE SCALE GENOMIC DNA]</scope>
</reference>
<proteinExistence type="predicted"/>
<evidence type="ECO:0000313" key="2">
    <source>
        <dbReference type="EMBL" id="GBP43308.1"/>
    </source>
</evidence>